<evidence type="ECO:0000256" key="1">
    <source>
        <dbReference type="ARBA" id="ARBA00022491"/>
    </source>
</evidence>
<protein>
    <recommendedName>
        <fullName evidence="5">Heat-inducible transcription repressor HrcA</fullName>
    </recommendedName>
</protein>
<evidence type="ECO:0000256" key="2">
    <source>
        <dbReference type="ARBA" id="ARBA00023015"/>
    </source>
</evidence>
<dbReference type="InterPro" id="IPR002571">
    <property type="entry name" value="HrcA"/>
</dbReference>
<evidence type="ECO:0000313" key="8">
    <source>
        <dbReference type="Proteomes" id="UP000245125"/>
    </source>
</evidence>
<keyword evidence="8" id="KW-1185">Reference proteome</keyword>
<comment type="similarity">
    <text evidence="5">Belongs to the HrcA family.</text>
</comment>
<dbReference type="InterPro" id="IPR029016">
    <property type="entry name" value="GAF-like_dom_sf"/>
</dbReference>
<proteinExistence type="inferred from homology"/>
<dbReference type="InterPro" id="IPR036390">
    <property type="entry name" value="WH_DNA-bd_sf"/>
</dbReference>
<dbReference type="SUPFAM" id="SSF55781">
    <property type="entry name" value="GAF domain-like"/>
    <property type="match status" value="1"/>
</dbReference>
<dbReference type="PANTHER" id="PTHR34824">
    <property type="entry name" value="HEAT-INDUCIBLE TRANSCRIPTION REPRESSOR HRCA"/>
    <property type="match status" value="1"/>
</dbReference>
<dbReference type="Gene3D" id="1.10.10.10">
    <property type="entry name" value="Winged helix-like DNA-binding domain superfamily/Winged helix DNA-binding domain"/>
    <property type="match status" value="1"/>
</dbReference>
<dbReference type="Pfam" id="PF01628">
    <property type="entry name" value="HrcA"/>
    <property type="match status" value="1"/>
</dbReference>
<dbReference type="InterPro" id="IPR036388">
    <property type="entry name" value="WH-like_DNA-bd_sf"/>
</dbReference>
<feature type="domain" description="Heat-inducible transcription repressor HrcA C-terminal" evidence="6">
    <location>
        <begin position="106"/>
        <end position="324"/>
    </location>
</feature>
<dbReference type="OrthoDB" id="9783139at2"/>
<dbReference type="Gene3D" id="3.30.390.60">
    <property type="entry name" value="Heat-inducible transcription repressor hrca homolog, domain 3"/>
    <property type="match status" value="1"/>
</dbReference>
<evidence type="ECO:0000313" key="7">
    <source>
        <dbReference type="EMBL" id="SPQ01113.1"/>
    </source>
</evidence>
<dbReference type="SUPFAM" id="SSF46785">
    <property type="entry name" value="Winged helix' DNA-binding domain"/>
    <property type="match status" value="1"/>
</dbReference>
<dbReference type="Gene3D" id="3.30.450.40">
    <property type="match status" value="1"/>
</dbReference>
<sequence length="340" mass="37891">MLDERSRQVLFAVIQCYVNTPGPVGSRVVTKKYSFGLSPATIRNIMSDLEEMGYLTQPHTSAGRVPTDTGYRYYVDSINAEERYVNGVFAAELARKLELLRKDINAFLDEAARMLSSLSHYVGITISPNSSTTTLSRIELIKYRDGRVAVVIFTDEGLIRNTVIQMDTDLSQRDLNRITSYINYQFSGRTLEEVRKVVAKELVKEKVLCDNLISEAMRICDAVFSSAPGNIYISGLSEVLALPDFCNVDRIKELLKTIEDKHIIVRLLDKIAGAEGPQVFIGSENSLDEMKSFSLVAATYREGKRPMGAVGIIGPTRMDYLQAISIVDLTAKYISEVLSS</sequence>
<name>A0A2U3QI87_9BACT</name>
<dbReference type="PIRSF" id="PIRSF005485">
    <property type="entry name" value="HrcA"/>
    <property type="match status" value="1"/>
</dbReference>
<keyword evidence="2 5" id="KW-0805">Transcription regulation</keyword>
<gene>
    <name evidence="5 7" type="primary">hrcA</name>
    <name evidence="7" type="ORF">NBG4_430008</name>
</gene>
<keyword evidence="3 5" id="KW-0346">Stress response</keyword>
<dbReference type="InterPro" id="IPR021153">
    <property type="entry name" value="HrcA_C"/>
</dbReference>
<accession>A0A2U3QI87</accession>
<comment type="function">
    <text evidence="5">Negative regulator of class I heat shock genes (grpE-dnaK-dnaJ and groELS operons). Prevents heat-shock induction of these operons.</text>
</comment>
<dbReference type="Proteomes" id="UP000245125">
    <property type="component" value="Unassembled WGS sequence"/>
</dbReference>
<evidence type="ECO:0000256" key="4">
    <source>
        <dbReference type="ARBA" id="ARBA00023163"/>
    </source>
</evidence>
<dbReference type="GO" id="GO:0003677">
    <property type="term" value="F:DNA binding"/>
    <property type="evidence" value="ECO:0007669"/>
    <property type="project" value="InterPro"/>
</dbReference>
<dbReference type="NCBIfam" id="TIGR00331">
    <property type="entry name" value="hrcA"/>
    <property type="match status" value="1"/>
</dbReference>
<dbReference type="AlphaFoldDB" id="A0A2U3QI87"/>
<dbReference type="EMBL" id="OUUY01000090">
    <property type="protein sequence ID" value="SPQ01113.1"/>
    <property type="molecule type" value="Genomic_DNA"/>
</dbReference>
<evidence type="ECO:0000256" key="5">
    <source>
        <dbReference type="HAMAP-Rule" id="MF_00081"/>
    </source>
</evidence>
<organism evidence="7 8">
    <name type="scientific">Candidatus Sulfobium mesophilum</name>
    <dbReference type="NCBI Taxonomy" id="2016548"/>
    <lineage>
        <taxon>Bacteria</taxon>
        <taxon>Pseudomonadati</taxon>
        <taxon>Nitrospirota</taxon>
        <taxon>Nitrospiria</taxon>
        <taxon>Nitrospirales</taxon>
        <taxon>Nitrospiraceae</taxon>
        <taxon>Candidatus Sulfobium</taxon>
    </lineage>
</organism>
<reference evidence="8" key="1">
    <citation type="submission" date="2018-03" db="EMBL/GenBank/DDBJ databases">
        <authorList>
            <person name="Zecchin S."/>
        </authorList>
    </citation>
    <scope>NUCLEOTIDE SEQUENCE [LARGE SCALE GENOMIC DNA]</scope>
</reference>
<dbReference type="HAMAP" id="MF_00081">
    <property type="entry name" value="HrcA"/>
    <property type="match status" value="1"/>
</dbReference>
<dbReference type="GO" id="GO:0045892">
    <property type="term" value="P:negative regulation of DNA-templated transcription"/>
    <property type="evidence" value="ECO:0007669"/>
    <property type="project" value="UniProtKB-UniRule"/>
</dbReference>
<keyword evidence="4 5" id="KW-0804">Transcription</keyword>
<dbReference type="PANTHER" id="PTHR34824:SF1">
    <property type="entry name" value="HEAT-INDUCIBLE TRANSCRIPTION REPRESSOR HRCA"/>
    <property type="match status" value="1"/>
</dbReference>
<evidence type="ECO:0000259" key="6">
    <source>
        <dbReference type="Pfam" id="PF01628"/>
    </source>
</evidence>
<keyword evidence="1 5" id="KW-0678">Repressor</keyword>
<evidence type="ECO:0000256" key="3">
    <source>
        <dbReference type="ARBA" id="ARBA00023016"/>
    </source>
</evidence>
<dbReference type="InterPro" id="IPR023120">
    <property type="entry name" value="WHTH_transcript_rep_HrcA_IDD"/>
</dbReference>